<comment type="similarity">
    <text evidence="1 2">Belongs to the anti-sigma-factor antagonist family.</text>
</comment>
<keyword evidence="5" id="KW-1185">Reference proteome</keyword>
<evidence type="ECO:0000259" key="3">
    <source>
        <dbReference type="PROSITE" id="PS50801"/>
    </source>
</evidence>
<proteinExistence type="inferred from homology"/>
<dbReference type="Pfam" id="PF01740">
    <property type="entry name" value="STAS"/>
    <property type="match status" value="1"/>
</dbReference>
<dbReference type="InterPro" id="IPR002645">
    <property type="entry name" value="STAS_dom"/>
</dbReference>
<dbReference type="EMBL" id="JAUSTO010000014">
    <property type="protein sequence ID" value="MDQ0153219.1"/>
    <property type="molecule type" value="Genomic_DNA"/>
</dbReference>
<evidence type="ECO:0000313" key="5">
    <source>
        <dbReference type="Proteomes" id="UP001241537"/>
    </source>
</evidence>
<feature type="domain" description="STAS" evidence="3">
    <location>
        <begin position="1"/>
        <end position="94"/>
    </location>
</feature>
<dbReference type="CDD" id="cd07043">
    <property type="entry name" value="STAS_anti-anti-sigma_factors"/>
    <property type="match status" value="1"/>
</dbReference>
<dbReference type="AlphaFoldDB" id="A0AAE4ALG6"/>
<accession>A0AAE4ALG6</accession>
<comment type="caution">
    <text evidence="4">The sequence shown here is derived from an EMBL/GenBank/DDBJ whole genome shotgun (WGS) entry which is preliminary data.</text>
</comment>
<dbReference type="InterPro" id="IPR036513">
    <property type="entry name" value="STAS_dom_sf"/>
</dbReference>
<evidence type="ECO:0000256" key="1">
    <source>
        <dbReference type="ARBA" id="ARBA00009013"/>
    </source>
</evidence>
<protein>
    <recommendedName>
        <fullName evidence="2">Anti-sigma factor antagonist</fullName>
    </recommendedName>
</protein>
<evidence type="ECO:0000313" key="4">
    <source>
        <dbReference type="EMBL" id="MDQ0153219.1"/>
    </source>
</evidence>
<dbReference type="RefSeq" id="WP_170065346.1">
    <property type="nucleotide sequence ID" value="NZ_JAUSTO010000014.1"/>
</dbReference>
<dbReference type="Proteomes" id="UP001241537">
    <property type="component" value="Unassembled WGS sequence"/>
</dbReference>
<reference evidence="4" key="1">
    <citation type="submission" date="2023-07" db="EMBL/GenBank/DDBJ databases">
        <title>Genomic Encyclopedia of Type Strains, Phase IV (KMG-IV): sequencing the most valuable type-strain genomes for metagenomic binning, comparative biology and taxonomic classification.</title>
        <authorList>
            <person name="Goeker M."/>
        </authorList>
    </citation>
    <scope>NUCLEOTIDE SEQUENCE</scope>
    <source>
        <strain evidence="4">DSM 19659</strain>
    </source>
</reference>
<dbReference type="SUPFAM" id="SSF52091">
    <property type="entry name" value="SpoIIaa-like"/>
    <property type="match status" value="1"/>
</dbReference>
<dbReference type="PANTHER" id="PTHR33495">
    <property type="entry name" value="ANTI-SIGMA FACTOR ANTAGONIST TM_1081-RELATED-RELATED"/>
    <property type="match status" value="1"/>
</dbReference>
<sequence>MTGNNTIYRTAIRMDDAGASEAEQALKTLLDKMPKLLIIDMEETRYISSAGLRFLLSAQKSMKQRSGRMVLRHVAQSVEEIFDVTGFSGVLNIE</sequence>
<dbReference type="InterPro" id="IPR003658">
    <property type="entry name" value="Anti-sigma_ant"/>
</dbReference>
<gene>
    <name evidence="4" type="ORF">J2S20_001929</name>
</gene>
<dbReference type="GO" id="GO:0043856">
    <property type="term" value="F:anti-sigma factor antagonist activity"/>
    <property type="evidence" value="ECO:0007669"/>
    <property type="project" value="InterPro"/>
</dbReference>
<organism evidence="4 5">
    <name type="scientific">Moryella indoligenes</name>
    <dbReference type="NCBI Taxonomy" id="371674"/>
    <lineage>
        <taxon>Bacteria</taxon>
        <taxon>Bacillati</taxon>
        <taxon>Bacillota</taxon>
        <taxon>Clostridia</taxon>
        <taxon>Lachnospirales</taxon>
        <taxon>Lachnospiraceae</taxon>
        <taxon>Moryella</taxon>
    </lineage>
</organism>
<dbReference type="Gene3D" id="3.30.750.24">
    <property type="entry name" value="STAS domain"/>
    <property type="match status" value="1"/>
</dbReference>
<name>A0AAE4ALG6_9FIRM</name>
<evidence type="ECO:0000256" key="2">
    <source>
        <dbReference type="RuleBase" id="RU003749"/>
    </source>
</evidence>
<dbReference type="NCBIfam" id="TIGR00377">
    <property type="entry name" value="ant_ant_sig"/>
    <property type="match status" value="1"/>
</dbReference>
<dbReference type="PROSITE" id="PS50801">
    <property type="entry name" value="STAS"/>
    <property type="match status" value="1"/>
</dbReference>